<evidence type="ECO:0000256" key="1">
    <source>
        <dbReference type="ARBA" id="ARBA00022723"/>
    </source>
</evidence>
<evidence type="ECO:0000313" key="7">
    <source>
        <dbReference type="Proteomes" id="UP001497516"/>
    </source>
</evidence>
<dbReference type="GO" id="GO:0050793">
    <property type="term" value="P:regulation of developmental process"/>
    <property type="evidence" value="ECO:0007669"/>
    <property type="project" value="TreeGrafter"/>
</dbReference>
<dbReference type="GO" id="GO:0003700">
    <property type="term" value="F:DNA-binding transcription factor activity"/>
    <property type="evidence" value="ECO:0007669"/>
    <property type="project" value="TreeGrafter"/>
</dbReference>
<evidence type="ECO:0000313" key="6">
    <source>
        <dbReference type="EMBL" id="CAL1355868.1"/>
    </source>
</evidence>
<dbReference type="PROSITE" id="PS51523">
    <property type="entry name" value="ZF_HD_DIMER"/>
    <property type="match status" value="1"/>
</dbReference>
<protein>
    <recommendedName>
        <fullName evidence="5">ZF-HD dimerization-type domain-containing protein</fullName>
    </recommendedName>
</protein>
<feature type="region of interest" description="Disordered" evidence="4">
    <location>
        <begin position="1"/>
        <end position="50"/>
    </location>
</feature>
<keyword evidence="1" id="KW-0479">Metal-binding</keyword>
<keyword evidence="3" id="KW-0862">Zinc</keyword>
<dbReference type="PANTHER" id="PTHR31948">
    <property type="entry name" value="ZINC-FINGER HOMEODOMAIN PROTEIN 2"/>
    <property type="match status" value="1"/>
</dbReference>
<dbReference type="InterPro" id="IPR006456">
    <property type="entry name" value="ZF_HD_homeobox_Cys/His_dimer"/>
</dbReference>
<dbReference type="GO" id="GO:0008270">
    <property type="term" value="F:zinc ion binding"/>
    <property type="evidence" value="ECO:0007669"/>
    <property type="project" value="UniProtKB-KW"/>
</dbReference>
<gene>
    <name evidence="6" type="ORF">LTRI10_LOCUS3599</name>
</gene>
<dbReference type="GO" id="GO:0005634">
    <property type="term" value="C:nucleus"/>
    <property type="evidence" value="ECO:0007669"/>
    <property type="project" value="TreeGrafter"/>
</dbReference>
<feature type="compositionally biased region" description="Low complexity" evidence="4">
    <location>
        <begin position="122"/>
        <end position="132"/>
    </location>
</feature>
<feature type="domain" description="ZF-HD dimerization-type" evidence="5">
    <location>
        <begin position="57"/>
        <end position="106"/>
    </location>
</feature>
<accession>A0AAV2CJB2</accession>
<dbReference type="Pfam" id="PF04770">
    <property type="entry name" value="ZF-HD_dimer"/>
    <property type="match status" value="1"/>
</dbReference>
<dbReference type="PANTHER" id="PTHR31948:SF60">
    <property type="entry name" value="ZINC-FINGER HOMEODOMAIN PROTEIN 5"/>
    <property type="match status" value="1"/>
</dbReference>
<evidence type="ECO:0000259" key="5">
    <source>
        <dbReference type="PROSITE" id="PS51523"/>
    </source>
</evidence>
<dbReference type="AlphaFoldDB" id="A0AAV2CJB2"/>
<proteinExistence type="predicted"/>
<evidence type="ECO:0000256" key="4">
    <source>
        <dbReference type="SAM" id="MobiDB-lite"/>
    </source>
</evidence>
<evidence type="ECO:0000256" key="2">
    <source>
        <dbReference type="ARBA" id="ARBA00022771"/>
    </source>
</evidence>
<evidence type="ECO:0000256" key="3">
    <source>
        <dbReference type="ARBA" id="ARBA00022833"/>
    </source>
</evidence>
<sequence>MSSGGGGGKRGDGNDNGNSTFLGGYSQTPTLDHHHRSGGFNNKSTTAKSTATATVRYRECLRNHPASMGVNVYDGFGEFMHGGEEGSLEALKCATCECHRNFHHNEVDGETAAAAPPPPCSAPALAATTAVT</sequence>
<organism evidence="6 7">
    <name type="scientific">Linum trigynum</name>
    <dbReference type="NCBI Taxonomy" id="586398"/>
    <lineage>
        <taxon>Eukaryota</taxon>
        <taxon>Viridiplantae</taxon>
        <taxon>Streptophyta</taxon>
        <taxon>Embryophyta</taxon>
        <taxon>Tracheophyta</taxon>
        <taxon>Spermatophyta</taxon>
        <taxon>Magnoliopsida</taxon>
        <taxon>eudicotyledons</taxon>
        <taxon>Gunneridae</taxon>
        <taxon>Pentapetalae</taxon>
        <taxon>rosids</taxon>
        <taxon>fabids</taxon>
        <taxon>Malpighiales</taxon>
        <taxon>Linaceae</taxon>
        <taxon>Linum</taxon>
    </lineage>
</organism>
<reference evidence="6 7" key="1">
    <citation type="submission" date="2024-04" db="EMBL/GenBank/DDBJ databases">
        <authorList>
            <person name="Fracassetti M."/>
        </authorList>
    </citation>
    <scope>NUCLEOTIDE SEQUENCE [LARGE SCALE GENOMIC DNA]</scope>
</reference>
<keyword evidence="7" id="KW-1185">Reference proteome</keyword>
<dbReference type="NCBIfam" id="TIGR01566">
    <property type="entry name" value="ZF_HD_prot_N"/>
    <property type="match status" value="1"/>
</dbReference>
<keyword evidence="2" id="KW-0863">Zinc-finger</keyword>
<dbReference type="EMBL" id="OZ034813">
    <property type="protein sequence ID" value="CAL1355868.1"/>
    <property type="molecule type" value="Genomic_DNA"/>
</dbReference>
<name>A0AAV2CJB2_9ROSI</name>
<dbReference type="GO" id="GO:0000976">
    <property type="term" value="F:transcription cis-regulatory region binding"/>
    <property type="evidence" value="ECO:0007669"/>
    <property type="project" value="TreeGrafter"/>
</dbReference>
<feature type="region of interest" description="Disordered" evidence="4">
    <location>
        <begin position="109"/>
        <end position="132"/>
    </location>
</feature>
<dbReference type="Proteomes" id="UP001497516">
    <property type="component" value="Chromosome 1"/>
</dbReference>